<dbReference type="EMBL" id="SSHM01000001">
    <property type="protein sequence ID" value="THC81200.1"/>
    <property type="molecule type" value="Genomic_DNA"/>
</dbReference>
<dbReference type="Gene3D" id="3.40.50.1000">
    <property type="entry name" value="HAD superfamily/HAD-like"/>
    <property type="match status" value="1"/>
</dbReference>
<dbReference type="SFLD" id="SFLDG01144">
    <property type="entry name" value="C2.B.4:_PGP_Like"/>
    <property type="match status" value="1"/>
</dbReference>
<dbReference type="SFLD" id="SFLDG01140">
    <property type="entry name" value="C2.B:_Phosphomannomutase_and_P"/>
    <property type="match status" value="1"/>
</dbReference>
<organism evidence="1 4">
    <name type="scientific">Lacticaseibacillus rhamnosus</name>
    <name type="common">Lactobacillus rhamnosus</name>
    <dbReference type="NCBI Taxonomy" id="47715"/>
    <lineage>
        <taxon>Bacteria</taxon>
        <taxon>Bacillati</taxon>
        <taxon>Bacillota</taxon>
        <taxon>Bacilli</taxon>
        <taxon>Lactobacillales</taxon>
        <taxon>Lactobacillaceae</taxon>
        <taxon>Lacticaseibacillus</taxon>
    </lineage>
</organism>
<evidence type="ECO:0000313" key="3">
    <source>
        <dbReference type="Proteomes" id="UP000307517"/>
    </source>
</evidence>
<dbReference type="Proteomes" id="UP000552935">
    <property type="component" value="Unassembled WGS sequence"/>
</dbReference>
<gene>
    <name evidence="2" type="ORF">E6L36_13010</name>
    <name evidence="1" type="ORF">H0N82_05785</name>
</gene>
<evidence type="ECO:0000313" key="1">
    <source>
        <dbReference type="EMBL" id="NZA04626.1"/>
    </source>
</evidence>
<dbReference type="PANTHER" id="PTHR10000:SF8">
    <property type="entry name" value="HAD SUPERFAMILY HYDROLASE-LIKE, TYPE 3"/>
    <property type="match status" value="1"/>
</dbReference>
<dbReference type="InterPro" id="IPR000150">
    <property type="entry name" value="Cof"/>
</dbReference>
<dbReference type="Pfam" id="PF08282">
    <property type="entry name" value="Hydrolase_3"/>
    <property type="match status" value="1"/>
</dbReference>
<dbReference type="EMBL" id="JACCKI010000003">
    <property type="protein sequence ID" value="NZA04626.1"/>
    <property type="molecule type" value="Genomic_DNA"/>
</dbReference>
<reference evidence="1 4" key="2">
    <citation type="submission" date="2020-07" db="EMBL/GenBank/DDBJ databases">
        <title>Organ Donor 1.</title>
        <authorList>
            <person name="Marsh A.J."/>
            <person name="Azcarate-Peril M.A."/>
        </authorList>
    </citation>
    <scope>NUCLEOTIDE SEQUENCE [LARGE SCALE GENOMIC DNA]</scope>
    <source>
        <strain evidence="1 4">AMC0712</strain>
    </source>
</reference>
<proteinExistence type="predicted"/>
<dbReference type="NCBIfam" id="TIGR00099">
    <property type="entry name" value="Cof-subfamily"/>
    <property type="match status" value="1"/>
</dbReference>
<dbReference type="Gene3D" id="3.30.1240.10">
    <property type="match status" value="1"/>
</dbReference>
<dbReference type="AlphaFoldDB" id="A0A508YY91"/>
<dbReference type="RefSeq" id="WP_005686272.1">
    <property type="nucleotide sequence ID" value="NZ_BSWG01000025.1"/>
</dbReference>
<dbReference type="SUPFAM" id="SSF56784">
    <property type="entry name" value="HAD-like"/>
    <property type="match status" value="1"/>
</dbReference>
<protein>
    <submittedName>
        <fullName evidence="1">Cof-type HAD-IIB family hydrolase</fullName>
    </submittedName>
</protein>
<dbReference type="GO" id="GO:0016791">
    <property type="term" value="F:phosphatase activity"/>
    <property type="evidence" value="ECO:0007669"/>
    <property type="project" value="TreeGrafter"/>
</dbReference>
<dbReference type="CDD" id="cd07516">
    <property type="entry name" value="HAD_Pase"/>
    <property type="match status" value="1"/>
</dbReference>
<dbReference type="InterPro" id="IPR006379">
    <property type="entry name" value="HAD-SF_hydro_IIB"/>
</dbReference>
<dbReference type="InterPro" id="IPR036412">
    <property type="entry name" value="HAD-like_sf"/>
</dbReference>
<name>A0A508YY91_LACRH</name>
<dbReference type="Proteomes" id="UP000307517">
    <property type="component" value="Unassembled WGS sequence"/>
</dbReference>
<dbReference type="GO" id="GO:0005829">
    <property type="term" value="C:cytosol"/>
    <property type="evidence" value="ECO:0007669"/>
    <property type="project" value="TreeGrafter"/>
</dbReference>
<keyword evidence="1" id="KW-0378">Hydrolase</keyword>
<evidence type="ECO:0000313" key="4">
    <source>
        <dbReference type="Proteomes" id="UP000552935"/>
    </source>
</evidence>
<dbReference type="SFLD" id="SFLDS00003">
    <property type="entry name" value="Haloacid_Dehalogenase"/>
    <property type="match status" value="1"/>
</dbReference>
<dbReference type="NCBIfam" id="TIGR01484">
    <property type="entry name" value="HAD-SF-IIB"/>
    <property type="match status" value="1"/>
</dbReference>
<dbReference type="GO" id="GO:0000287">
    <property type="term" value="F:magnesium ion binding"/>
    <property type="evidence" value="ECO:0007669"/>
    <property type="project" value="TreeGrafter"/>
</dbReference>
<dbReference type="InterPro" id="IPR023214">
    <property type="entry name" value="HAD_sf"/>
</dbReference>
<accession>A0A508YY91</accession>
<reference evidence="2 3" key="1">
    <citation type="submission" date="2019-04" db="EMBL/GenBank/DDBJ databases">
        <title>Genome Announcement to Ensure Probiotic Safety of Lactobacillus rhamnosus UBLR-58.</title>
        <authorList>
            <person name="Sulthana A."/>
            <person name="Lakshmi S.G."/>
            <person name="Madempudi R.S."/>
        </authorList>
    </citation>
    <scope>NUCLEOTIDE SEQUENCE [LARGE SCALE GENOMIC DNA]</scope>
    <source>
        <strain evidence="2 3">UBLR-58</strain>
    </source>
</reference>
<evidence type="ECO:0000313" key="2">
    <source>
        <dbReference type="EMBL" id="THC81200.1"/>
    </source>
</evidence>
<sequence>MIHVIATDLDHTLLRENHALSKETAKVLSHLHDQGLKVILASGRPVPGLTDLNAQLGLMQPEDYSIYLNGALVLNNRTGYEIYSRTLTAETLEAVGQFAQQEAIPVEYISADTVYSTTDFGRSSYSTFAPKGMKFSYVKQAEFFPRKPIYKIGFANEPLRIDALQATIKMLNVSVTRSRREFLELMPLGVNKAVGLEKVVHQLGYNAQQVMAFGDEENDLEMLRYAGVSIAVANAQTKVKAVARYITDTNEVDGVAQFLKSWFSTSS</sequence>
<comment type="caution">
    <text evidence="1">The sequence shown here is derived from an EMBL/GenBank/DDBJ whole genome shotgun (WGS) entry which is preliminary data.</text>
</comment>
<dbReference type="PANTHER" id="PTHR10000">
    <property type="entry name" value="PHOSPHOSERINE PHOSPHATASE"/>
    <property type="match status" value="1"/>
</dbReference>